<dbReference type="Pfam" id="PF00089">
    <property type="entry name" value="Trypsin"/>
    <property type="match status" value="1"/>
</dbReference>
<dbReference type="PROSITE" id="PS50240">
    <property type="entry name" value="TRYPSIN_DOM"/>
    <property type="match status" value="1"/>
</dbReference>
<proteinExistence type="inferred from homology"/>
<dbReference type="SUPFAM" id="SSF50494">
    <property type="entry name" value="Trypsin-like serine proteases"/>
    <property type="match status" value="1"/>
</dbReference>
<feature type="signal peptide" evidence="6">
    <location>
        <begin position="1"/>
        <end position="18"/>
    </location>
</feature>
<evidence type="ECO:0000256" key="7">
    <source>
        <dbReference type="SAM" id="MobiDB-lite"/>
    </source>
</evidence>
<dbReference type="InterPro" id="IPR018114">
    <property type="entry name" value="TRYPSIN_HIS"/>
</dbReference>
<dbReference type="STRING" id="441103.TRN7648_02424"/>
<feature type="chain" id="PRO_5006987325" description="Serine protease" evidence="6">
    <location>
        <begin position="19"/>
        <end position="263"/>
    </location>
</feature>
<evidence type="ECO:0000256" key="5">
    <source>
        <dbReference type="ARBA" id="ARBA00022825"/>
    </source>
</evidence>
<keyword evidence="3 6" id="KW-0732">Signal</keyword>
<dbReference type="SMART" id="SM00020">
    <property type="entry name" value="Tryp_SPc"/>
    <property type="match status" value="1"/>
</dbReference>
<evidence type="ECO:0000313" key="10">
    <source>
        <dbReference type="Proteomes" id="UP000054935"/>
    </source>
</evidence>
<dbReference type="Proteomes" id="UP000054935">
    <property type="component" value="Unassembled WGS sequence"/>
</dbReference>
<dbReference type="InterPro" id="IPR050966">
    <property type="entry name" value="Glutamyl_endopeptidase"/>
</dbReference>
<dbReference type="EC" id="3.4.21.-" evidence="6"/>
<keyword evidence="2 6" id="KW-0645">Protease</keyword>
<dbReference type="InterPro" id="IPR001254">
    <property type="entry name" value="Trypsin_dom"/>
</dbReference>
<dbReference type="AlphaFoldDB" id="A0A0P1GVE2"/>
<organism evidence="9 10">
    <name type="scientific">Tropicibacter naphthalenivorans</name>
    <dbReference type="NCBI Taxonomy" id="441103"/>
    <lineage>
        <taxon>Bacteria</taxon>
        <taxon>Pseudomonadati</taxon>
        <taxon>Pseudomonadota</taxon>
        <taxon>Alphaproteobacteria</taxon>
        <taxon>Rhodobacterales</taxon>
        <taxon>Roseobacteraceae</taxon>
        <taxon>Tropicibacter</taxon>
    </lineage>
</organism>
<feature type="domain" description="Peptidase S1" evidence="8">
    <location>
        <begin position="17"/>
        <end position="263"/>
    </location>
</feature>
<dbReference type="PROSITE" id="PS00134">
    <property type="entry name" value="TRYPSIN_HIS"/>
    <property type="match status" value="1"/>
</dbReference>
<dbReference type="Gene3D" id="2.40.10.10">
    <property type="entry name" value="Trypsin-like serine proteases"/>
    <property type="match status" value="2"/>
</dbReference>
<reference evidence="9 10" key="1">
    <citation type="submission" date="2015-09" db="EMBL/GenBank/DDBJ databases">
        <authorList>
            <consortium name="Swine Surveillance"/>
        </authorList>
    </citation>
    <scope>NUCLEOTIDE SEQUENCE [LARGE SCALE GENOMIC DNA]</scope>
    <source>
        <strain evidence="9 10">CECT 7648</strain>
    </source>
</reference>
<dbReference type="GO" id="GO:0004252">
    <property type="term" value="F:serine-type endopeptidase activity"/>
    <property type="evidence" value="ECO:0007669"/>
    <property type="project" value="InterPro"/>
</dbReference>
<dbReference type="EMBL" id="CYSE01000004">
    <property type="protein sequence ID" value="CUH79346.1"/>
    <property type="molecule type" value="Genomic_DNA"/>
</dbReference>
<dbReference type="PRINTS" id="PR00839">
    <property type="entry name" value="V8PROTEASE"/>
</dbReference>
<evidence type="ECO:0000256" key="1">
    <source>
        <dbReference type="ARBA" id="ARBA00008764"/>
    </source>
</evidence>
<sequence>MRYLFAVLLAVLCAPAWAQGLLSLNTLEDGRKWEAVGRLEISGTAFCTGALIAPDTVLTAAHCLFDPATGARVPVTEIQFLAGWRNGRAAAYRRVRKAVSHPDYDFQGEIGPARVRNDLALIQLQHPIRNGTIQPFATHARPETGDEVGVVSYAHNRSEAPSLQELCEVLSRQEGMLVLSCEVDFGASGSPVFTFDRDGVPSIVSVVSAKAQAGGTPVSLATDLEGPLSVLRILLGQKENPGAGLSTMPAGERRDTGAKFIKP</sequence>
<dbReference type="InterPro" id="IPR009003">
    <property type="entry name" value="Peptidase_S1_PA"/>
</dbReference>
<dbReference type="GO" id="GO:0006508">
    <property type="term" value="P:proteolysis"/>
    <property type="evidence" value="ECO:0007669"/>
    <property type="project" value="UniProtKB-KW"/>
</dbReference>
<evidence type="ECO:0000256" key="4">
    <source>
        <dbReference type="ARBA" id="ARBA00022801"/>
    </source>
</evidence>
<keyword evidence="5 6" id="KW-0720">Serine protease</keyword>
<evidence type="ECO:0000256" key="3">
    <source>
        <dbReference type="ARBA" id="ARBA00022729"/>
    </source>
</evidence>
<feature type="region of interest" description="Disordered" evidence="7">
    <location>
        <begin position="242"/>
        <end position="263"/>
    </location>
</feature>
<evidence type="ECO:0000256" key="6">
    <source>
        <dbReference type="RuleBase" id="RU004296"/>
    </source>
</evidence>
<comment type="similarity">
    <text evidence="1 6">Belongs to the peptidase S1B family.</text>
</comment>
<dbReference type="PANTHER" id="PTHR15462">
    <property type="entry name" value="SERINE PROTEASE"/>
    <property type="match status" value="1"/>
</dbReference>
<evidence type="ECO:0000256" key="2">
    <source>
        <dbReference type="ARBA" id="ARBA00022670"/>
    </source>
</evidence>
<name>A0A0P1GVE2_9RHOB</name>
<protein>
    <recommendedName>
        <fullName evidence="6">Serine protease</fullName>
        <ecNumber evidence="6">3.4.21.-</ecNumber>
    </recommendedName>
</protein>
<accession>A0A0P1GVE2</accession>
<keyword evidence="4 6" id="KW-0378">Hydrolase</keyword>
<dbReference type="InterPro" id="IPR043504">
    <property type="entry name" value="Peptidase_S1_PA_chymotrypsin"/>
</dbReference>
<evidence type="ECO:0000313" key="9">
    <source>
        <dbReference type="EMBL" id="CUH79346.1"/>
    </source>
</evidence>
<keyword evidence="10" id="KW-1185">Reference proteome</keyword>
<evidence type="ECO:0000259" key="8">
    <source>
        <dbReference type="PROSITE" id="PS50240"/>
    </source>
</evidence>
<dbReference type="PANTHER" id="PTHR15462:SF8">
    <property type="entry name" value="SERINE PROTEASE"/>
    <property type="match status" value="1"/>
</dbReference>
<gene>
    <name evidence="9" type="ORF">TRN7648_02424</name>
</gene>
<dbReference type="InterPro" id="IPR008256">
    <property type="entry name" value="Peptidase_S1B"/>
</dbReference>